<dbReference type="Pfam" id="PF26215">
    <property type="entry name" value="HTH_animal"/>
    <property type="match status" value="1"/>
</dbReference>
<feature type="domain" description="Helix-turn-helix" evidence="1">
    <location>
        <begin position="101"/>
        <end position="160"/>
    </location>
</feature>
<proteinExistence type="predicted"/>
<protein>
    <recommendedName>
        <fullName evidence="1">Helix-turn-helix domain-containing protein</fullName>
    </recommendedName>
</protein>
<dbReference type="Proteomes" id="UP001153709">
    <property type="component" value="Chromosome 4"/>
</dbReference>
<evidence type="ECO:0000259" key="1">
    <source>
        <dbReference type="Pfam" id="PF26215"/>
    </source>
</evidence>
<evidence type="ECO:0000313" key="3">
    <source>
        <dbReference type="Proteomes" id="UP001153709"/>
    </source>
</evidence>
<dbReference type="EMBL" id="OU898279">
    <property type="protein sequence ID" value="CAG9833792.1"/>
    <property type="molecule type" value="Genomic_DNA"/>
</dbReference>
<dbReference type="OrthoDB" id="10018421at2759"/>
<evidence type="ECO:0000313" key="2">
    <source>
        <dbReference type="EMBL" id="CAG9833792.1"/>
    </source>
</evidence>
<dbReference type="PANTHER" id="PTHR21301">
    <property type="entry name" value="REVERSE TRANSCRIPTASE"/>
    <property type="match status" value="1"/>
</dbReference>
<feature type="non-terminal residue" evidence="2">
    <location>
        <position position="1"/>
    </location>
</feature>
<organism evidence="2 3">
    <name type="scientific">Diabrotica balteata</name>
    <name type="common">Banded cucumber beetle</name>
    <dbReference type="NCBI Taxonomy" id="107213"/>
    <lineage>
        <taxon>Eukaryota</taxon>
        <taxon>Metazoa</taxon>
        <taxon>Ecdysozoa</taxon>
        <taxon>Arthropoda</taxon>
        <taxon>Hexapoda</taxon>
        <taxon>Insecta</taxon>
        <taxon>Pterygota</taxon>
        <taxon>Neoptera</taxon>
        <taxon>Endopterygota</taxon>
        <taxon>Coleoptera</taxon>
        <taxon>Polyphaga</taxon>
        <taxon>Cucujiformia</taxon>
        <taxon>Chrysomeloidea</taxon>
        <taxon>Chrysomelidae</taxon>
        <taxon>Galerucinae</taxon>
        <taxon>Diabroticina</taxon>
        <taxon>Diabroticites</taxon>
        <taxon>Diabrotica</taxon>
    </lineage>
</organism>
<sequence length="161" mass="18622">ISASISSAIAQLVLEHLEEIVLNKIDFDIPFFYRYIDDCLSAAPEDKMDNLLNEFNNFHQKLKFTLEIEKNNQINFLDLTLHKENSTVTTSWYTKKIWSSRYLNFNSHHTLSQKKSVVIGLADKAIRLSDPINRPQAIKKAKTALTLNSYPHHLIDKTFKS</sequence>
<name>A0A9N9XCI5_DIABA</name>
<keyword evidence="3" id="KW-1185">Reference proteome</keyword>
<accession>A0A9N9XCI5</accession>
<dbReference type="AlphaFoldDB" id="A0A9N9XCI5"/>
<dbReference type="PANTHER" id="PTHR21301:SF10">
    <property type="entry name" value="REVERSE TRANSCRIPTASE DOMAIN-CONTAINING PROTEIN"/>
    <property type="match status" value="1"/>
</dbReference>
<reference evidence="2" key="1">
    <citation type="submission" date="2022-01" db="EMBL/GenBank/DDBJ databases">
        <authorList>
            <person name="King R."/>
        </authorList>
    </citation>
    <scope>NUCLEOTIDE SEQUENCE</scope>
</reference>
<dbReference type="InterPro" id="IPR058912">
    <property type="entry name" value="HTH_animal"/>
</dbReference>
<gene>
    <name evidence="2" type="ORF">DIABBA_LOCUS7166</name>
</gene>